<reference evidence="5 6" key="1">
    <citation type="journal article" date="2024" name="G3 (Bethesda)">
        <title>Genome assembly of Hibiscus sabdariffa L. provides insights into metabolisms of medicinal natural products.</title>
        <authorList>
            <person name="Kim T."/>
        </authorList>
    </citation>
    <scope>NUCLEOTIDE SEQUENCE [LARGE SCALE GENOMIC DNA]</scope>
    <source>
        <strain evidence="5">TK-2024</strain>
        <tissue evidence="5">Old leaves</tissue>
    </source>
</reference>
<dbReference type="PANTHER" id="PTHR31286">
    <property type="entry name" value="GLYCINE-RICH CELL WALL STRUCTURAL PROTEIN 1.8-LIKE"/>
    <property type="match status" value="1"/>
</dbReference>
<gene>
    <name evidence="5" type="ORF">V6N11_047039</name>
</gene>
<dbReference type="InterPro" id="IPR025558">
    <property type="entry name" value="DUF4283"/>
</dbReference>
<dbReference type="Pfam" id="PF14111">
    <property type="entry name" value="DUF4283"/>
    <property type="match status" value="1"/>
</dbReference>
<dbReference type="InterPro" id="IPR040256">
    <property type="entry name" value="At4g02000-like"/>
</dbReference>
<dbReference type="Proteomes" id="UP001396334">
    <property type="component" value="Unassembled WGS sequence"/>
</dbReference>
<organism evidence="5 6">
    <name type="scientific">Hibiscus sabdariffa</name>
    <name type="common">roselle</name>
    <dbReference type="NCBI Taxonomy" id="183260"/>
    <lineage>
        <taxon>Eukaryota</taxon>
        <taxon>Viridiplantae</taxon>
        <taxon>Streptophyta</taxon>
        <taxon>Embryophyta</taxon>
        <taxon>Tracheophyta</taxon>
        <taxon>Spermatophyta</taxon>
        <taxon>Magnoliopsida</taxon>
        <taxon>eudicotyledons</taxon>
        <taxon>Gunneridae</taxon>
        <taxon>Pentapetalae</taxon>
        <taxon>rosids</taxon>
        <taxon>malvids</taxon>
        <taxon>Malvales</taxon>
        <taxon>Malvaceae</taxon>
        <taxon>Malvoideae</taxon>
        <taxon>Hibiscus</taxon>
    </lineage>
</organism>
<evidence type="ECO:0000313" key="6">
    <source>
        <dbReference type="Proteomes" id="UP001396334"/>
    </source>
</evidence>
<dbReference type="EMBL" id="JBBPBN010000194">
    <property type="protein sequence ID" value="KAK8973036.1"/>
    <property type="molecule type" value="Genomic_DNA"/>
</dbReference>
<protein>
    <recommendedName>
        <fullName evidence="7">Reverse transcriptase zinc-binding domain-containing protein</fullName>
    </recommendedName>
</protein>
<accession>A0ABR2NA97</accession>
<evidence type="ECO:0000259" key="2">
    <source>
        <dbReference type="Pfam" id="PF13966"/>
    </source>
</evidence>
<feature type="domain" description="DUF4283" evidence="3">
    <location>
        <begin position="37"/>
        <end position="110"/>
    </location>
</feature>
<evidence type="ECO:0000259" key="4">
    <source>
        <dbReference type="Pfam" id="PF14392"/>
    </source>
</evidence>
<dbReference type="Pfam" id="PF14392">
    <property type="entry name" value="zf-CCHC_4"/>
    <property type="match status" value="1"/>
</dbReference>
<dbReference type="PANTHER" id="PTHR31286:SF178">
    <property type="entry name" value="DUF4283 DOMAIN-CONTAINING PROTEIN"/>
    <property type="match status" value="1"/>
</dbReference>
<feature type="compositionally biased region" description="Polar residues" evidence="1">
    <location>
        <begin position="337"/>
        <end position="347"/>
    </location>
</feature>
<feature type="region of interest" description="Disordered" evidence="1">
    <location>
        <begin position="265"/>
        <end position="322"/>
    </location>
</feature>
<evidence type="ECO:0000259" key="3">
    <source>
        <dbReference type="Pfam" id="PF14111"/>
    </source>
</evidence>
<proteinExistence type="predicted"/>
<dbReference type="Pfam" id="PF13966">
    <property type="entry name" value="zf-RVT"/>
    <property type="match status" value="1"/>
</dbReference>
<feature type="domain" description="Zinc knuckle CX2CX4HX4C" evidence="4">
    <location>
        <begin position="172"/>
        <end position="220"/>
    </location>
</feature>
<dbReference type="InterPro" id="IPR026960">
    <property type="entry name" value="RVT-Znf"/>
</dbReference>
<feature type="domain" description="Reverse transcriptase zinc-binding" evidence="2">
    <location>
        <begin position="556"/>
        <end position="639"/>
    </location>
</feature>
<feature type="region of interest" description="Disordered" evidence="1">
    <location>
        <begin position="336"/>
        <end position="365"/>
    </location>
</feature>
<evidence type="ECO:0000256" key="1">
    <source>
        <dbReference type="SAM" id="MobiDB-lite"/>
    </source>
</evidence>
<dbReference type="InterPro" id="IPR025836">
    <property type="entry name" value="Zn_knuckle_CX2CX4HX4C"/>
</dbReference>
<keyword evidence="6" id="KW-1185">Reference proteome</keyword>
<sequence>MDSELIYSMENLQFTEVETASVVFEPPCDDGDSALWLVGSVVSNKPVNGESVSRIFRSVWKSKHVSEILELRPNFFLIKPTGKDSKDMILKRRPWVVHEDLFSIEPYIPTWRAADFDFNNMTIRVRVSQLPLQAMNGTMGLQLGGCIGRAIGVDHRVEGGNLGEFLRIRVSIDITKPLRRCVLLGNGQGRKPTPCPLKYERLPRFCYFCGLIGHDLVVCQAKPTDLDHRKLQYGSWFRVSVQQPVAGARRRQGIEYFDSKTVSPGIATEATGRNPPSPAESGSTCDLPNPHGDGPPRAGTPQPSNVSVPTAADGPIPPAAPAQTIVKGNAVSVPADISSTTNDSPSKASDAPLATEGITRPEHSVCSSPTLPILVAEVPPSPWPVIVVPDQVNGKQAIVFTAGGRDVVLPSSQAAKEPGLSLPISAVEVKHSEGNKGAESGRFLSISAAVSNPVRAKRSLQGKYEGLSATLLAEQAAGRILGIRATQKGPRVNHLLVFRAKYFRLGSLLDAGLPDHASYAWKGLYSALQEFRGGFLPLSGSRPTRYRWSGHDTGIYSVRSGYFYLCRSSFFSWPSPLWKALKSLPTLPKVCIFAWRLTHDCLPTGSRIAAAGLDSGVCPFCTTTVETSLHAFRDCPSAAEALHLGGFPISVTDSHADSIFGWLVAAARSLSREDFAKLVLILWNLWNRWNLWTHDSRLQPVWATVTAASLLHGDFLAANDNGQHPCSRPILSTPTWSPPPSGTIAISVDGAFIQAQGAGISVVARDSAGKVLGGFAQHSVAPGSSALAEAAAVLAGLRFAVYFPFC</sequence>
<name>A0ABR2NA97_9ROSI</name>
<evidence type="ECO:0000313" key="5">
    <source>
        <dbReference type="EMBL" id="KAK8973036.1"/>
    </source>
</evidence>
<evidence type="ECO:0008006" key="7">
    <source>
        <dbReference type="Google" id="ProtNLM"/>
    </source>
</evidence>
<comment type="caution">
    <text evidence="5">The sequence shown here is derived from an EMBL/GenBank/DDBJ whole genome shotgun (WGS) entry which is preliminary data.</text>
</comment>